<name>A0A6N3QK33_SHIFL</name>
<dbReference type="Proteomes" id="UP000003302">
    <property type="component" value="Unassembled WGS sequence"/>
</dbReference>
<accession>A0A6N3QK33</accession>
<dbReference type="EMBL" id="AERO01000109">
    <property type="protein sequence ID" value="EFW59814.1"/>
    <property type="molecule type" value="Genomic_DNA"/>
</dbReference>
<comment type="caution">
    <text evidence="1">The sequence shown here is derived from an EMBL/GenBank/DDBJ whole genome shotgun (WGS) entry which is preliminary data.</text>
</comment>
<protein>
    <submittedName>
        <fullName evidence="1">Uncharacterized protein</fullName>
    </submittedName>
</protein>
<proteinExistence type="predicted"/>
<evidence type="ECO:0000313" key="2">
    <source>
        <dbReference type="Proteomes" id="UP000003302"/>
    </source>
</evidence>
<gene>
    <name evidence="1" type="ORF">SGF_02785</name>
</gene>
<reference evidence="1 2" key="1">
    <citation type="submission" date="2011-01" db="EMBL/GenBank/DDBJ databases">
        <title>Shigella flexneri CDC 796-83 whole genome shotgun sequencing project.</title>
        <authorList>
            <person name="Mane S.P."/>
            <person name="Sobral B.W."/>
            <person name="Cebula T."/>
            <person name="Chertkov O."/>
            <person name="Munk A.C."/>
            <person name="Tapia R."/>
            <person name="Green L."/>
            <person name="Rogers Y."/>
            <person name="Detter J.C."/>
            <person name="Bruce D."/>
            <person name="Brettin T.S."/>
        </authorList>
    </citation>
    <scope>NUCLEOTIDE SEQUENCE [LARGE SCALE GENOMIC DNA]</scope>
    <source>
        <strain evidence="1 2">CDC 796-83</strain>
    </source>
</reference>
<organism evidence="1 2">
    <name type="scientific">Shigella flexneri CDC 796-83</name>
    <dbReference type="NCBI Taxonomy" id="945360"/>
    <lineage>
        <taxon>Bacteria</taxon>
        <taxon>Pseudomonadati</taxon>
        <taxon>Pseudomonadota</taxon>
        <taxon>Gammaproteobacteria</taxon>
        <taxon>Enterobacterales</taxon>
        <taxon>Enterobacteriaceae</taxon>
        <taxon>Shigella</taxon>
    </lineage>
</organism>
<evidence type="ECO:0000313" key="1">
    <source>
        <dbReference type="EMBL" id="EFW59814.1"/>
    </source>
</evidence>
<sequence length="50" mass="5863">MINLDLSKFCLSASIEGKYMNWSRYFFSIIQDICIQRTANSRSVLSVFHQ</sequence>
<dbReference type="AlphaFoldDB" id="A0A6N3QK33"/>